<evidence type="ECO:0000313" key="2">
    <source>
        <dbReference type="WBParaSite" id="RSKR_0001098700.1"/>
    </source>
</evidence>
<name>A0AC35UFN9_9BILA</name>
<dbReference type="WBParaSite" id="RSKR_0001098700.1">
    <property type="protein sequence ID" value="RSKR_0001098700.1"/>
    <property type="gene ID" value="RSKR_0001098700"/>
</dbReference>
<sequence length="390" mass="45052">MNLKKYFWVSLPDGMEDRETVVGLQMFLKLFHALPSDLLDCVFGKLFYFKLLRFWTSLQWLCNYDKPKDIEIRQVVVGGVPCTLYLPLGQLRQSDTCIIFSHGGGYALLHPYNYELMSVNHVRKIGCAILSIDYTLAPTKIYPGQLNEVMAVILDFHEDKALEWGLSPLDITLFGDSAGANLVTVACNKLNKQGKGHLIKNQILIYPTTSGTDFLSPSYLKFYEQYSDHVLVTPEMKATMYLLYFGLEITNERVEKMLYNEHVPEELRKLEDLCHDKIPEELWSDIKIKRIARPVDNELVEVFKPFLYDPEIFPIMEKDEILRKCPRTWIVTADFDMVRDEGIFYHKKLQKLGVNSQWTHYKGTSHGFLSLPSVSAVAFADHLETFIKNQ</sequence>
<evidence type="ECO:0000313" key="1">
    <source>
        <dbReference type="Proteomes" id="UP000095286"/>
    </source>
</evidence>
<protein>
    <submittedName>
        <fullName evidence="2">Abhydrolase_3 domain-containing protein</fullName>
    </submittedName>
</protein>
<proteinExistence type="predicted"/>
<reference evidence="2" key="1">
    <citation type="submission" date="2016-11" db="UniProtKB">
        <authorList>
            <consortium name="WormBaseParasite"/>
        </authorList>
    </citation>
    <scope>IDENTIFICATION</scope>
    <source>
        <strain evidence="2">KR3021</strain>
    </source>
</reference>
<dbReference type="Proteomes" id="UP000095286">
    <property type="component" value="Unplaced"/>
</dbReference>
<accession>A0AC35UFN9</accession>
<organism evidence="1 2">
    <name type="scientific">Rhabditophanes sp. KR3021</name>
    <dbReference type="NCBI Taxonomy" id="114890"/>
    <lineage>
        <taxon>Eukaryota</taxon>
        <taxon>Metazoa</taxon>
        <taxon>Ecdysozoa</taxon>
        <taxon>Nematoda</taxon>
        <taxon>Chromadorea</taxon>
        <taxon>Rhabditida</taxon>
        <taxon>Tylenchina</taxon>
        <taxon>Panagrolaimomorpha</taxon>
        <taxon>Strongyloidoidea</taxon>
        <taxon>Alloionematidae</taxon>
        <taxon>Rhabditophanes</taxon>
    </lineage>
</organism>